<gene>
    <name evidence="2" type="ORF">CCH79_00004500</name>
</gene>
<dbReference type="STRING" id="33528.ENSGAFP00000024028"/>
<evidence type="ECO:0000256" key="1">
    <source>
        <dbReference type="SAM" id="MobiDB-lite"/>
    </source>
</evidence>
<dbReference type="InterPro" id="IPR031602">
    <property type="entry name" value="CIPC"/>
</dbReference>
<feature type="compositionally biased region" description="Polar residues" evidence="1">
    <location>
        <begin position="1"/>
        <end position="22"/>
    </location>
</feature>
<evidence type="ECO:0000313" key="2">
    <source>
        <dbReference type="EMBL" id="PWA16512.1"/>
    </source>
</evidence>
<proteinExistence type="predicted"/>
<accession>A0A315V0Z0</accession>
<evidence type="ECO:0000313" key="3">
    <source>
        <dbReference type="Proteomes" id="UP000250572"/>
    </source>
</evidence>
<reference evidence="2 3" key="1">
    <citation type="journal article" date="2018" name="G3 (Bethesda)">
        <title>A High-Quality Reference Genome for the Invasive Mosquitofish Gambusia affinis Using a Chicago Library.</title>
        <authorList>
            <person name="Hoffberg S.L."/>
            <person name="Troendle N.J."/>
            <person name="Glenn T.C."/>
            <person name="Mahmud O."/>
            <person name="Louha S."/>
            <person name="Chalopin D."/>
            <person name="Bennetzen J.L."/>
            <person name="Mauricio R."/>
        </authorList>
    </citation>
    <scope>NUCLEOTIDE SEQUENCE [LARGE SCALE GENOMIC DNA]</scope>
    <source>
        <strain evidence="2">NE01/NJP1002.9</strain>
        <tissue evidence="2">Muscle</tissue>
    </source>
</reference>
<dbReference type="GO" id="GO:0045892">
    <property type="term" value="P:negative regulation of DNA-templated transcription"/>
    <property type="evidence" value="ECO:0007669"/>
    <property type="project" value="InterPro"/>
</dbReference>
<keyword evidence="3" id="KW-1185">Reference proteome</keyword>
<organism evidence="2 3">
    <name type="scientific">Gambusia affinis</name>
    <name type="common">Western mosquitofish</name>
    <name type="synonym">Heterandria affinis</name>
    <dbReference type="NCBI Taxonomy" id="33528"/>
    <lineage>
        <taxon>Eukaryota</taxon>
        <taxon>Metazoa</taxon>
        <taxon>Chordata</taxon>
        <taxon>Craniata</taxon>
        <taxon>Vertebrata</taxon>
        <taxon>Euteleostomi</taxon>
        <taxon>Actinopterygii</taxon>
        <taxon>Neopterygii</taxon>
        <taxon>Teleostei</taxon>
        <taxon>Neoteleostei</taxon>
        <taxon>Acanthomorphata</taxon>
        <taxon>Ovalentaria</taxon>
        <taxon>Atherinomorphae</taxon>
        <taxon>Cyprinodontiformes</taxon>
        <taxon>Poeciliidae</taxon>
        <taxon>Poeciliinae</taxon>
        <taxon>Gambusia</taxon>
    </lineage>
</organism>
<feature type="region of interest" description="Disordered" evidence="1">
    <location>
        <begin position="1"/>
        <end position="38"/>
    </location>
</feature>
<dbReference type="Proteomes" id="UP000250572">
    <property type="component" value="Unassembled WGS sequence"/>
</dbReference>
<feature type="compositionally biased region" description="Basic and acidic residues" evidence="1">
    <location>
        <begin position="23"/>
        <end position="32"/>
    </location>
</feature>
<dbReference type="AlphaFoldDB" id="A0A315V0Z0"/>
<comment type="caution">
    <text evidence="2">The sequence shown here is derived from an EMBL/GenBank/DDBJ whole genome shotgun (WGS) entry which is preliminary data.</text>
</comment>
<name>A0A315V0Z0_GAMAF</name>
<feature type="region of interest" description="Disordered" evidence="1">
    <location>
        <begin position="175"/>
        <end position="198"/>
    </location>
</feature>
<dbReference type="GO" id="GO:0005634">
    <property type="term" value="C:nucleus"/>
    <property type="evidence" value="ECO:0007669"/>
    <property type="project" value="TreeGrafter"/>
</dbReference>
<dbReference type="OrthoDB" id="6374619at2759"/>
<evidence type="ECO:0008006" key="4">
    <source>
        <dbReference type="Google" id="ProtNLM"/>
    </source>
</evidence>
<feature type="non-terminal residue" evidence="2">
    <location>
        <position position="351"/>
    </location>
</feature>
<dbReference type="PANTHER" id="PTHR34648:SF6">
    <property type="entry name" value="CLOCK-INTERACTING PACEMAKER-RELATED"/>
    <property type="match status" value="1"/>
</dbReference>
<protein>
    <recommendedName>
        <fullName evidence="4">CLOCK-interacting pacemaker a</fullName>
    </recommendedName>
</protein>
<dbReference type="GO" id="GO:0042754">
    <property type="term" value="P:negative regulation of circadian rhythm"/>
    <property type="evidence" value="ECO:0007669"/>
    <property type="project" value="InterPro"/>
</dbReference>
<sequence length="351" mass="38816">MSSFNKLNTQRLPPFTTAQMRMSKQDLERDSGFSDASSEYLSAVEVTDSEDTGRNGSIIGQEPAGQQVALVGGSYPGLSPMIIMNNFVLKQPSPMAPPEKQRGFPSSMEVMPQSQVVLLQPLVSNGTNCSPKPGSDGMRQSKSYTPILKSYPRIAPYPVDSPFKKVETSRLIASGTTGYEQRQRRFHDPPRPDISPSPLSDLQMQTQAVCNFEASSNKSHAESQEQDSDKFLTAATETSSLVNFTYEELRSISDDGSMPAEKYQDPISMHSNKLKRFSNTYNILNKSGLLGITLRTKQLIKENKRTQGQLHLLQEQTALLLEALSSGDPQLWTNLLTSLQDTEKEQSGVKI</sequence>
<feature type="compositionally biased region" description="Basic and acidic residues" evidence="1">
    <location>
        <begin position="181"/>
        <end position="191"/>
    </location>
</feature>
<dbReference type="Pfam" id="PF15800">
    <property type="entry name" value="CiPC"/>
    <property type="match status" value="2"/>
</dbReference>
<dbReference type="PANTHER" id="PTHR34648">
    <property type="entry name" value="CLOCK-INTERACTING PACEMAKER"/>
    <property type="match status" value="1"/>
</dbReference>
<dbReference type="OMA" id="SMEVMPQ"/>
<dbReference type="EMBL" id="NHOQ01002481">
    <property type="protein sequence ID" value="PWA16512.1"/>
    <property type="molecule type" value="Genomic_DNA"/>
</dbReference>